<evidence type="ECO:0000256" key="3">
    <source>
        <dbReference type="ARBA" id="ARBA00023251"/>
    </source>
</evidence>
<dbReference type="InterPro" id="IPR000335">
    <property type="entry name" value="Bleomycin-R"/>
</dbReference>
<protein>
    <recommendedName>
        <fullName evidence="2">Bleomycin resistance protein</fullName>
    </recommendedName>
</protein>
<accession>A0ABX5F5L6</accession>
<keyword evidence="6" id="KW-1185">Reference proteome</keyword>
<name>A0ABX5F5L6_9CHRO</name>
<dbReference type="GO" id="GO:0051213">
    <property type="term" value="F:dioxygenase activity"/>
    <property type="evidence" value="ECO:0007669"/>
    <property type="project" value="UniProtKB-KW"/>
</dbReference>
<keyword evidence="5" id="KW-0223">Dioxygenase</keyword>
<keyword evidence="3" id="KW-0046">Antibiotic resistance</keyword>
<reference evidence="5 6" key="2">
    <citation type="submission" date="2018-03" db="EMBL/GenBank/DDBJ databases">
        <title>The ancient ancestry and fast evolution of plastids.</title>
        <authorList>
            <person name="Moore K.R."/>
            <person name="Magnabosco C."/>
            <person name="Momper L."/>
            <person name="Gold D.A."/>
            <person name="Bosak T."/>
            <person name="Fournier G.P."/>
        </authorList>
    </citation>
    <scope>NUCLEOTIDE SEQUENCE [LARGE SCALE GENOMIC DNA]</scope>
    <source>
        <strain evidence="5 6">CCALA 015</strain>
    </source>
</reference>
<dbReference type="InterPro" id="IPR029068">
    <property type="entry name" value="Glyas_Bleomycin-R_OHBP_Dase"/>
</dbReference>
<proteinExistence type="inferred from homology"/>
<organism evidence="5 6">
    <name type="scientific">Aphanothece cf. minutissima CCALA 015</name>
    <dbReference type="NCBI Taxonomy" id="2107695"/>
    <lineage>
        <taxon>Bacteria</taxon>
        <taxon>Bacillati</taxon>
        <taxon>Cyanobacteriota</taxon>
        <taxon>Cyanophyceae</taxon>
        <taxon>Oscillatoriophycideae</taxon>
        <taxon>Chroococcales</taxon>
        <taxon>Aphanothecaceae</taxon>
        <taxon>Aphanothece</taxon>
    </lineage>
</organism>
<comment type="similarity">
    <text evidence="1">Belongs to the bleomycin resistance protein family.</text>
</comment>
<dbReference type="Gene3D" id="3.10.180.10">
    <property type="entry name" value="2,3-Dihydroxybiphenyl 1,2-Dioxygenase, domain 1"/>
    <property type="match status" value="1"/>
</dbReference>
<dbReference type="EMBL" id="PVWP01000008">
    <property type="protein sequence ID" value="PSB36770.1"/>
    <property type="molecule type" value="Genomic_DNA"/>
</dbReference>
<evidence type="ECO:0000256" key="2">
    <source>
        <dbReference type="ARBA" id="ARBA00021572"/>
    </source>
</evidence>
<dbReference type="InterPro" id="IPR004360">
    <property type="entry name" value="Glyas_Fos-R_dOase_dom"/>
</dbReference>
<dbReference type="CDD" id="cd08349">
    <property type="entry name" value="BLMA_like"/>
    <property type="match status" value="1"/>
</dbReference>
<keyword evidence="5" id="KW-0560">Oxidoreductase</keyword>
<dbReference type="Proteomes" id="UP000238218">
    <property type="component" value="Unassembled WGS sequence"/>
</dbReference>
<evidence type="ECO:0000313" key="5">
    <source>
        <dbReference type="EMBL" id="PSB36770.1"/>
    </source>
</evidence>
<dbReference type="PROSITE" id="PS51819">
    <property type="entry name" value="VOC"/>
    <property type="match status" value="1"/>
</dbReference>
<comment type="caution">
    <text evidence="5">The sequence shown here is derived from an EMBL/GenBank/DDBJ whole genome shotgun (WGS) entry which is preliminary data.</text>
</comment>
<feature type="domain" description="VOC" evidence="4">
    <location>
        <begin position="5"/>
        <end position="121"/>
    </location>
</feature>
<gene>
    <name evidence="5" type="ORF">C7B81_12630</name>
</gene>
<evidence type="ECO:0000256" key="1">
    <source>
        <dbReference type="ARBA" id="ARBA00011051"/>
    </source>
</evidence>
<evidence type="ECO:0000259" key="4">
    <source>
        <dbReference type="PROSITE" id="PS51819"/>
    </source>
</evidence>
<evidence type="ECO:0000313" key="6">
    <source>
        <dbReference type="Proteomes" id="UP000238218"/>
    </source>
</evidence>
<dbReference type="RefSeq" id="WP_106222239.1">
    <property type="nucleotide sequence ID" value="NZ_PVWP01000008.1"/>
</dbReference>
<sequence length="122" mass="13723">MQNDDLAIPTLPSRSVASTTEFYRRLGFEGGAHPFNSDYAIFRRGAVELHFFTHMDLQPAESSSGCYIRVQDVDTFYKACSALGLPRTGIPRMDRLEDKPWGLREFAIVDPDGNLLRIGQVI</sequence>
<dbReference type="InterPro" id="IPR037523">
    <property type="entry name" value="VOC_core"/>
</dbReference>
<dbReference type="Pfam" id="PF00903">
    <property type="entry name" value="Glyoxalase"/>
    <property type="match status" value="1"/>
</dbReference>
<dbReference type="SUPFAM" id="SSF54593">
    <property type="entry name" value="Glyoxalase/Bleomycin resistance protein/Dihydroxybiphenyl dioxygenase"/>
    <property type="match status" value="1"/>
</dbReference>
<reference evidence="5 6" key="1">
    <citation type="submission" date="2018-02" db="EMBL/GenBank/DDBJ databases">
        <authorList>
            <person name="Moore K."/>
            <person name="Momper L."/>
        </authorList>
    </citation>
    <scope>NUCLEOTIDE SEQUENCE [LARGE SCALE GENOMIC DNA]</scope>
    <source>
        <strain evidence="5 6">CCALA 015</strain>
    </source>
</reference>